<dbReference type="Gene3D" id="3.40.50.300">
    <property type="entry name" value="P-loop containing nucleotide triphosphate hydrolases"/>
    <property type="match status" value="1"/>
</dbReference>
<dbReference type="GO" id="GO:0003723">
    <property type="term" value="F:RNA binding"/>
    <property type="evidence" value="ECO:0007669"/>
    <property type="project" value="UniProtKB-KW"/>
</dbReference>
<accession>A0A438EJZ3</accession>
<dbReference type="Gene3D" id="3.30.70.2280">
    <property type="match status" value="1"/>
</dbReference>
<dbReference type="Proteomes" id="UP000288805">
    <property type="component" value="Unassembled WGS sequence"/>
</dbReference>
<dbReference type="Pfam" id="PF08152">
    <property type="entry name" value="GUCT"/>
    <property type="match status" value="1"/>
</dbReference>
<comment type="similarity">
    <text evidence="3 14">Belongs to the nonaspanin (TM9SF) (TC 9.A.2) family.</text>
</comment>
<dbReference type="CDD" id="cd12937">
    <property type="entry name" value="GUCT_RH7_like"/>
    <property type="match status" value="1"/>
</dbReference>
<dbReference type="GO" id="GO:0003724">
    <property type="term" value="F:RNA helicase activity"/>
    <property type="evidence" value="ECO:0007669"/>
    <property type="project" value="UniProtKB-EC"/>
</dbReference>
<dbReference type="Pfam" id="PF02990">
    <property type="entry name" value="EMP70"/>
    <property type="match status" value="1"/>
</dbReference>
<comment type="caution">
    <text evidence="16">The sequence shown here is derived from an EMBL/GenBank/DDBJ whole genome shotgun (WGS) entry which is preliminary data.</text>
</comment>
<evidence type="ECO:0000256" key="13">
    <source>
        <dbReference type="ARBA" id="ARBA00047984"/>
    </source>
</evidence>
<dbReference type="SUPFAM" id="SSF52540">
    <property type="entry name" value="P-loop containing nucleoside triphosphate hydrolases"/>
    <property type="match status" value="1"/>
</dbReference>
<evidence type="ECO:0000256" key="8">
    <source>
        <dbReference type="ARBA" id="ARBA00022806"/>
    </source>
</evidence>
<evidence type="ECO:0000256" key="7">
    <source>
        <dbReference type="ARBA" id="ARBA00022801"/>
    </source>
</evidence>
<dbReference type="InterPro" id="IPR004240">
    <property type="entry name" value="EMP70"/>
</dbReference>
<keyword evidence="9" id="KW-0694">RNA-binding</keyword>
<dbReference type="SMART" id="SM00490">
    <property type="entry name" value="HELICc"/>
    <property type="match status" value="1"/>
</dbReference>
<name>A0A438EJZ3_VITVI</name>
<evidence type="ECO:0000256" key="14">
    <source>
        <dbReference type="RuleBase" id="RU363079"/>
    </source>
</evidence>
<keyword evidence="12" id="KW-0472">Membrane</keyword>
<dbReference type="InterPro" id="IPR035979">
    <property type="entry name" value="RBD_domain_sf"/>
</dbReference>
<keyword evidence="5" id="KW-0732">Signal</keyword>
<sequence>MLASLPRMPITVRCYFATWKNLRDPRVAPALAIRKSQLLGRRAFLLLDREEGGTLREMTREARLLEGEEKNLRQLGKGDSWREEGVKMERAEEEEKPEGSSWIFWGTFGARTVRNPSHFAGEEHFQCLLLSRVLDCAHPFVLFLVCTSKDASWGLYHVSVSSLVHRSKAKHQYHHHHSPPRVSVRRACIPEVSHDQQCMRLTQGLKERLFVHFQSEGSIDAAGFHPYCEPVGRIKKSAENLGELLMGDQIDNLPYRFRMNVNKAIYLCTINNLPAMRFAKQHGVNIRWTGFPVGYMFPQSNDDYIIYHVKFRFLVHEYEGSGVEIIGTGEEGMSVISDSDKKKASGFEIVGFEVYPCSVKFNSGVMSKHSMYDNLTPVSCPTEIEKSQIIREPESGSFTHEVEFVKSNIKWPSRWDAYLKMEVPCTWPPLAHHSPNYFSCPPPSASPIYQSPSFNVTQSASSTFIPIKLITPRKPTSVQISSTVDPKCIASVFMMSHPKLERYICWLRENGYAVKQYLVLVEGMLLLKIWATFTNMTVGKSTGFLQGLSSASWHDTPERCHVGIDGFNGKKLENVVTSSYSFMTLVAKNVTARGLDINDVQLIIQCEPPRDVEAYMHQSGRTGRADNARVAVMLLIQEEAAETITQVSDSVIPAFKSAAEELLNTSGLSVVELLAKALAKASGYTEIKRRSLLITLENHVTVLLEAGKPICTLSFVYGVLRRFLPEDKVESIKSLALTADGNGAMFDVATENSWMQLYRGGQHSSIVLHGSFIMLRTSLLWLSLPWVHFCMLPVCMATFGMQPFGTCHLPFLYP</sequence>
<dbReference type="GO" id="GO:0016787">
    <property type="term" value="F:hydrolase activity"/>
    <property type="evidence" value="ECO:0007669"/>
    <property type="project" value="UniProtKB-KW"/>
</dbReference>
<evidence type="ECO:0000313" key="17">
    <source>
        <dbReference type="Proteomes" id="UP000288805"/>
    </source>
</evidence>
<dbReference type="EMBL" id="QGNW01001259">
    <property type="protein sequence ID" value="RVW48010.1"/>
    <property type="molecule type" value="Genomic_DNA"/>
</dbReference>
<reference evidence="16 17" key="1">
    <citation type="journal article" date="2018" name="PLoS Genet.">
        <title>Population sequencing reveals clonal diversity and ancestral inbreeding in the grapevine cultivar Chardonnay.</title>
        <authorList>
            <person name="Roach M.J."/>
            <person name="Johnson D.L."/>
            <person name="Bohlmann J."/>
            <person name="van Vuuren H.J."/>
            <person name="Jones S.J."/>
            <person name="Pretorius I.S."/>
            <person name="Schmidt S.A."/>
            <person name="Borneman A.R."/>
        </authorList>
    </citation>
    <scope>NUCLEOTIDE SEQUENCE [LARGE SCALE GENOMIC DNA]</scope>
    <source>
        <strain evidence="17">cv. Chardonnay</strain>
        <tissue evidence="16">Leaf</tissue>
    </source>
</reference>
<keyword evidence="7" id="KW-0378">Hydrolase</keyword>
<dbReference type="GO" id="GO:0010008">
    <property type="term" value="C:endosome membrane"/>
    <property type="evidence" value="ECO:0007669"/>
    <property type="project" value="UniProtKB-SubCell"/>
</dbReference>
<dbReference type="InterPro" id="IPR059027">
    <property type="entry name" value="DD_DDX21-DDX50"/>
</dbReference>
<keyword evidence="8" id="KW-0547">Nucleotide-binding</keyword>
<dbReference type="GO" id="GO:0000139">
    <property type="term" value="C:Golgi membrane"/>
    <property type="evidence" value="ECO:0007669"/>
    <property type="project" value="UniProtKB-SubCell"/>
</dbReference>
<dbReference type="PROSITE" id="PS51194">
    <property type="entry name" value="HELICASE_CTER"/>
    <property type="match status" value="1"/>
</dbReference>
<evidence type="ECO:0000256" key="10">
    <source>
        <dbReference type="ARBA" id="ARBA00022989"/>
    </source>
</evidence>
<keyword evidence="6" id="KW-0967">Endosome</keyword>
<keyword evidence="10" id="KW-1133">Transmembrane helix</keyword>
<protein>
    <recommendedName>
        <fullName evidence="14">Transmembrane 9 superfamily member</fullName>
    </recommendedName>
</protein>
<dbReference type="Pfam" id="PF26142">
    <property type="entry name" value="DD_DDX21-DDX50"/>
    <property type="match status" value="1"/>
</dbReference>
<dbReference type="InterPro" id="IPR001650">
    <property type="entry name" value="Helicase_C-like"/>
</dbReference>
<comment type="subcellular location">
    <subcellularLocation>
        <location evidence="1">Endosome membrane</location>
        <topology evidence="1">Multi-pass membrane protein</topology>
    </subcellularLocation>
    <subcellularLocation>
        <location evidence="2">Golgi apparatus membrane</location>
        <topology evidence="2">Multi-pass membrane protein</topology>
    </subcellularLocation>
</comment>
<dbReference type="GO" id="GO:0005524">
    <property type="term" value="F:ATP binding"/>
    <property type="evidence" value="ECO:0007669"/>
    <property type="project" value="InterPro"/>
</dbReference>
<evidence type="ECO:0000259" key="15">
    <source>
        <dbReference type="PROSITE" id="PS51194"/>
    </source>
</evidence>
<evidence type="ECO:0000256" key="4">
    <source>
        <dbReference type="ARBA" id="ARBA00022692"/>
    </source>
</evidence>
<dbReference type="SUPFAM" id="SSF54928">
    <property type="entry name" value="RNA-binding domain, RBD"/>
    <property type="match status" value="1"/>
</dbReference>
<evidence type="ECO:0000256" key="1">
    <source>
        <dbReference type="ARBA" id="ARBA00004337"/>
    </source>
</evidence>
<evidence type="ECO:0000256" key="5">
    <source>
        <dbReference type="ARBA" id="ARBA00022729"/>
    </source>
</evidence>
<dbReference type="PANTHER" id="PTHR10766:SF163">
    <property type="entry name" value="TRANSMEMBRANE 9 SUPERFAMILY MEMBER 12"/>
    <property type="match status" value="1"/>
</dbReference>
<evidence type="ECO:0000256" key="11">
    <source>
        <dbReference type="ARBA" id="ARBA00023034"/>
    </source>
</evidence>
<evidence type="ECO:0000256" key="9">
    <source>
        <dbReference type="ARBA" id="ARBA00022884"/>
    </source>
</evidence>
<evidence type="ECO:0000256" key="12">
    <source>
        <dbReference type="ARBA" id="ARBA00023136"/>
    </source>
</evidence>
<keyword evidence="11" id="KW-0333">Golgi apparatus</keyword>
<evidence type="ECO:0000256" key="3">
    <source>
        <dbReference type="ARBA" id="ARBA00005227"/>
    </source>
</evidence>
<comment type="catalytic activity">
    <reaction evidence="13">
        <text>ATP + H2O = ADP + phosphate + H(+)</text>
        <dbReference type="Rhea" id="RHEA:13065"/>
        <dbReference type="ChEBI" id="CHEBI:15377"/>
        <dbReference type="ChEBI" id="CHEBI:15378"/>
        <dbReference type="ChEBI" id="CHEBI:30616"/>
        <dbReference type="ChEBI" id="CHEBI:43474"/>
        <dbReference type="ChEBI" id="CHEBI:456216"/>
        <dbReference type="EC" id="3.6.4.13"/>
    </reaction>
</comment>
<dbReference type="Pfam" id="PF00271">
    <property type="entry name" value="Helicase_C"/>
    <property type="match status" value="1"/>
</dbReference>
<organism evidence="16 17">
    <name type="scientific">Vitis vinifera</name>
    <name type="common">Grape</name>
    <dbReference type="NCBI Taxonomy" id="29760"/>
    <lineage>
        <taxon>Eukaryota</taxon>
        <taxon>Viridiplantae</taxon>
        <taxon>Streptophyta</taxon>
        <taxon>Embryophyta</taxon>
        <taxon>Tracheophyta</taxon>
        <taxon>Spermatophyta</taxon>
        <taxon>Magnoliopsida</taxon>
        <taxon>eudicotyledons</taxon>
        <taxon>Gunneridae</taxon>
        <taxon>Pentapetalae</taxon>
        <taxon>rosids</taxon>
        <taxon>Vitales</taxon>
        <taxon>Vitaceae</taxon>
        <taxon>Viteae</taxon>
        <taxon>Vitis</taxon>
    </lineage>
</organism>
<evidence type="ECO:0000313" key="16">
    <source>
        <dbReference type="EMBL" id="RVW48010.1"/>
    </source>
</evidence>
<feature type="domain" description="Helicase C-terminal" evidence="15">
    <location>
        <begin position="513"/>
        <end position="679"/>
    </location>
</feature>
<keyword evidence="8" id="KW-0347">Helicase</keyword>
<evidence type="ECO:0000256" key="6">
    <source>
        <dbReference type="ARBA" id="ARBA00022753"/>
    </source>
</evidence>
<dbReference type="AlphaFoldDB" id="A0A438EJZ3"/>
<dbReference type="InterPro" id="IPR012562">
    <property type="entry name" value="GUCT"/>
</dbReference>
<proteinExistence type="inferred from homology"/>
<dbReference type="InterPro" id="IPR027417">
    <property type="entry name" value="P-loop_NTPase"/>
</dbReference>
<dbReference type="PANTHER" id="PTHR10766">
    <property type="entry name" value="TRANSMEMBRANE 9 SUPERFAMILY PROTEIN"/>
    <property type="match status" value="1"/>
</dbReference>
<gene>
    <name evidence="16" type="primary">TMN12_2</name>
    <name evidence="16" type="ORF">CK203_089191</name>
</gene>
<keyword evidence="4 16" id="KW-0812">Transmembrane</keyword>
<keyword evidence="8" id="KW-0067">ATP-binding</keyword>
<evidence type="ECO:0000256" key="2">
    <source>
        <dbReference type="ARBA" id="ARBA00004653"/>
    </source>
</evidence>